<evidence type="ECO:0008006" key="5">
    <source>
        <dbReference type="Google" id="ProtNLM"/>
    </source>
</evidence>
<dbReference type="InParanoid" id="K1VAE6"/>
<feature type="chain" id="PRO_5003851711" description="VWFA domain-containing protein" evidence="2">
    <location>
        <begin position="17"/>
        <end position="329"/>
    </location>
</feature>
<gene>
    <name evidence="3" type="ORF">A1Q2_07909</name>
</gene>
<feature type="compositionally biased region" description="Low complexity" evidence="1">
    <location>
        <begin position="272"/>
        <end position="284"/>
    </location>
</feature>
<keyword evidence="4" id="KW-1185">Reference proteome</keyword>
<name>K1VAE6_TRIAC</name>
<sequence length="329" mass="35448">MKFAIAFALLASAVSAAPHIVQLEMRDDCVGKRFAVFAIDNSNTVDKQDPDNVRYEVPRKVFEKMSPEADKGAVLIGSWNEGNRVAAPLGPVNNLRWDTPAPGRGDVKADELVVAATTHIKNNVPEEFKDHTAIILLTDGFTVTDGGPTSEVNNAFGVKIARAIHDAAYEGIRVHWGHLNAQHDRRDVSFYNTASRDSGGFFSEINNGGEIAGFVDQVFKKGLTNKDEECRAKPQPEPSKQPETSQQPEPSKTPEPTKEPEPSKSPEPTKEPVPTSSCPAPVVSTVTEKVTETVKETVTAPAPTATGNVCFAPCDAPGAKPLTNVKIEL</sequence>
<comment type="caution">
    <text evidence="3">The sequence shown here is derived from an EMBL/GenBank/DDBJ whole genome shotgun (WGS) entry which is preliminary data.</text>
</comment>
<proteinExistence type="predicted"/>
<reference evidence="3 4" key="1">
    <citation type="journal article" date="2012" name="Eukaryot. Cell">
        <title>Genome sequence of the Trichosporon asahii environmental strain CBS 8904.</title>
        <authorList>
            <person name="Yang R.Y."/>
            <person name="Li H.T."/>
            <person name="Zhu H."/>
            <person name="Zhou G.P."/>
            <person name="Wang M."/>
            <person name="Wang L."/>
        </authorList>
    </citation>
    <scope>NUCLEOTIDE SEQUENCE [LARGE SCALE GENOMIC DNA]</scope>
    <source>
        <strain evidence="3 4">CBS 8904</strain>
    </source>
</reference>
<evidence type="ECO:0000256" key="2">
    <source>
        <dbReference type="SAM" id="SignalP"/>
    </source>
</evidence>
<dbReference type="AlphaFoldDB" id="K1VAE6"/>
<feature type="compositionally biased region" description="Basic and acidic residues" evidence="1">
    <location>
        <begin position="255"/>
        <end position="270"/>
    </location>
</feature>
<accession>K1VAE6</accession>
<feature type="region of interest" description="Disordered" evidence="1">
    <location>
        <begin position="228"/>
        <end position="284"/>
    </location>
</feature>
<evidence type="ECO:0000313" key="3">
    <source>
        <dbReference type="EMBL" id="EKC97710.1"/>
    </source>
</evidence>
<evidence type="ECO:0000256" key="1">
    <source>
        <dbReference type="SAM" id="MobiDB-lite"/>
    </source>
</evidence>
<feature type="signal peptide" evidence="2">
    <location>
        <begin position="1"/>
        <end position="16"/>
    </location>
</feature>
<evidence type="ECO:0000313" key="4">
    <source>
        <dbReference type="Proteomes" id="UP000006757"/>
    </source>
</evidence>
<keyword evidence="2" id="KW-0732">Signal</keyword>
<organism evidence="3 4">
    <name type="scientific">Trichosporon asahii var. asahii (strain CBS 8904)</name>
    <name type="common">Yeast</name>
    <dbReference type="NCBI Taxonomy" id="1220162"/>
    <lineage>
        <taxon>Eukaryota</taxon>
        <taxon>Fungi</taxon>
        <taxon>Dikarya</taxon>
        <taxon>Basidiomycota</taxon>
        <taxon>Agaricomycotina</taxon>
        <taxon>Tremellomycetes</taxon>
        <taxon>Trichosporonales</taxon>
        <taxon>Trichosporonaceae</taxon>
        <taxon>Trichosporon</taxon>
    </lineage>
</organism>
<protein>
    <recommendedName>
        <fullName evidence="5">VWFA domain-containing protein</fullName>
    </recommendedName>
</protein>
<dbReference type="STRING" id="1220162.K1VAE6"/>
<dbReference type="HOGENOM" id="CLU_073161_0_0_1"/>
<dbReference type="Proteomes" id="UP000006757">
    <property type="component" value="Unassembled WGS sequence"/>
</dbReference>
<dbReference type="EMBL" id="AMBO01000403">
    <property type="protein sequence ID" value="EKC97710.1"/>
    <property type="molecule type" value="Genomic_DNA"/>
</dbReference>